<name>A0A448XDN4_9PLAT</name>
<dbReference type="AlphaFoldDB" id="A0A448XDN4"/>
<reference evidence="2" key="1">
    <citation type="submission" date="2018-11" db="EMBL/GenBank/DDBJ databases">
        <authorList>
            <consortium name="Pathogen Informatics"/>
        </authorList>
    </citation>
    <scope>NUCLEOTIDE SEQUENCE</scope>
</reference>
<evidence type="ECO:0000313" key="2">
    <source>
        <dbReference type="EMBL" id="VEL34130.1"/>
    </source>
</evidence>
<proteinExistence type="predicted"/>
<dbReference type="EMBL" id="CAAALY010247042">
    <property type="protein sequence ID" value="VEL34130.1"/>
    <property type="molecule type" value="Genomic_DNA"/>
</dbReference>
<dbReference type="Proteomes" id="UP000784294">
    <property type="component" value="Unassembled WGS sequence"/>
</dbReference>
<protein>
    <submittedName>
        <fullName evidence="2">Uncharacterized protein</fullName>
    </submittedName>
</protein>
<evidence type="ECO:0000313" key="3">
    <source>
        <dbReference type="Proteomes" id="UP000784294"/>
    </source>
</evidence>
<evidence type="ECO:0000256" key="1">
    <source>
        <dbReference type="SAM" id="MobiDB-lite"/>
    </source>
</evidence>
<gene>
    <name evidence="2" type="ORF">PXEA_LOCUS27570</name>
</gene>
<sequence>MMLLAPTVSHFDDAIIGLQNTWDAPLQISTDKQLQLASSATAPSFSTAVSPSHHLHNSRISHISSEDKLDEVCPPGDVPLPETAHFDANGSGDGSSSSTNWSYCIPIAIYARLTDPEVSRIVFRWAK</sequence>
<comment type="caution">
    <text evidence="2">The sequence shown here is derived from an EMBL/GenBank/DDBJ whole genome shotgun (WGS) entry which is preliminary data.</text>
</comment>
<accession>A0A448XDN4</accession>
<organism evidence="2 3">
    <name type="scientific">Protopolystoma xenopodis</name>
    <dbReference type="NCBI Taxonomy" id="117903"/>
    <lineage>
        <taxon>Eukaryota</taxon>
        <taxon>Metazoa</taxon>
        <taxon>Spiralia</taxon>
        <taxon>Lophotrochozoa</taxon>
        <taxon>Platyhelminthes</taxon>
        <taxon>Monogenea</taxon>
        <taxon>Polyopisthocotylea</taxon>
        <taxon>Polystomatidea</taxon>
        <taxon>Polystomatidae</taxon>
        <taxon>Protopolystoma</taxon>
    </lineage>
</organism>
<keyword evidence="3" id="KW-1185">Reference proteome</keyword>
<feature type="region of interest" description="Disordered" evidence="1">
    <location>
        <begin position="66"/>
        <end position="98"/>
    </location>
</feature>